<dbReference type="InterPro" id="IPR011050">
    <property type="entry name" value="Pectin_lyase_fold/virulence"/>
</dbReference>
<dbReference type="EMBL" id="CP098611">
    <property type="protein sequence ID" value="USR92883.1"/>
    <property type="molecule type" value="Genomic_DNA"/>
</dbReference>
<protein>
    <submittedName>
        <fullName evidence="3">DUF1565 domain-containing protein</fullName>
    </submittedName>
</protein>
<reference evidence="3" key="1">
    <citation type="submission" date="2022-06" db="EMBL/GenBank/DDBJ databases">
        <title>Genome sequence of Phormidium yuhuli AB48 isolated from an industrial photobioreactor environment.</title>
        <authorList>
            <person name="Qiu Y."/>
            <person name="Noonan A.J.C."/>
            <person name="Dofher K."/>
            <person name="Koch M."/>
            <person name="Kieft B."/>
            <person name="Lin X."/>
            <person name="Ziels R.M."/>
            <person name="Hallam S.J."/>
        </authorList>
    </citation>
    <scope>NUCLEOTIDE SEQUENCE</scope>
    <source>
        <strain evidence="3">AB48</strain>
    </source>
</reference>
<dbReference type="Proteomes" id="UP001056708">
    <property type="component" value="Chromosome"/>
</dbReference>
<keyword evidence="4" id="KW-1185">Reference proteome</keyword>
<accession>A0ABY5AXT3</accession>
<feature type="region of interest" description="Disordered" evidence="1">
    <location>
        <begin position="253"/>
        <end position="340"/>
    </location>
</feature>
<proteinExistence type="predicted"/>
<gene>
    <name evidence="3" type="ORF">NEA10_09260</name>
</gene>
<evidence type="ECO:0000313" key="3">
    <source>
        <dbReference type="EMBL" id="USR92883.1"/>
    </source>
</evidence>
<feature type="region of interest" description="Disordered" evidence="1">
    <location>
        <begin position="35"/>
        <end position="54"/>
    </location>
</feature>
<sequence>MGLSFGQVSLLAAGAVTLTLANPITIEPAIAQSGGGNLRVSQVSSPLSPPRSSQATLLFVNPRRGNDQPNGGTEANPLQTITYALSRAEANTVIMLSPGTYSRATGEQFPLRLRPGVTLYGNPQEQGQGVVIHGGDRLDTAYGSQQAALVGVDGSGLNGVTVSYPQGHGVWLESGRLWIVNSTLRENGNQGVAMAPDAEAFSQNNRFVNNQGGNIGRLRAPQASSHPTQRPSTPRASEAADTVEVFSWGSASALQMQQRSSPPEPSKPQVPQLAHRPHPSYQPPTPSRSIPSAGDLPPLPVPDGNPPIGDRGHLPIPATTALSHQPGAPPAPPSYASANVPPTRLQFRITVIPRSDQDIQLVQVLMPDALTLRRRDGSITQSAAFRHRDRAEAVLEELQRNGLNASLQSLDRNN</sequence>
<evidence type="ECO:0000259" key="2">
    <source>
        <dbReference type="Pfam" id="PF07602"/>
    </source>
</evidence>
<dbReference type="RefSeq" id="WP_252665058.1">
    <property type="nucleotide sequence ID" value="NZ_CP098611.1"/>
</dbReference>
<evidence type="ECO:0000313" key="4">
    <source>
        <dbReference type="Proteomes" id="UP001056708"/>
    </source>
</evidence>
<organism evidence="3 4">
    <name type="scientific">Phormidium yuhuli AB48</name>
    <dbReference type="NCBI Taxonomy" id="2940671"/>
    <lineage>
        <taxon>Bacteria</taxon>
        <taxon>Bacillati</taxon>
        <taxon>Cyanobacteriota</taxon>
        <taxon>Cyanophyceae</taxon>
        <taxon>Oscillatoriophycideae</taxon>
        <taxon>Oscillatoriales</taxon>
        <taxon>Oscillatoriaceae</taxon>
        <taxon>Phormidium</taxon>
        <taxon>Phormidium yuhuli</taxon>
    </lineage>
</organism>
<feature type="region of interest" description="Disordered" evidence="1">
    <location>
        <begin position="206"/>
        <end position="240"/>
    </location>
</feature>
<feature type="domain" description="DUF1565" evidence="2">
    <location>
        <begin position="65"/>
        <end position="199"/>
    </location>
</feature>
<dbReference type="SUPFAM" id="SSF51126">
    <property type="entry name" value="Pectin lyase-like"/>
    <property type="match status" value="1"/>
</dbReference>
<feature type="compositionally biased region" description="Polar residues" evidence="1">
    <location>
        <begin position="222"/>
        <end position="235"/>
    </location>
</feature>
<name>A0ABY5AXT3_9CYAN</name>
<dbReference type="InterPro" id="IPR012334">
    <property type="entry name" value="Pectin_lyas_fold"/>
</dbReference>
<dbReference type="Pfam" id="PF07602">
    <property type="entry name" value="DUF1565"/>
    <property type="match status" value="1"/>
</dbReference>
<feature type="compositionally biased region" description="Polar residues" evidence="1">
    <location>
        <begin position="39"/>
        <end position="54"/>
    </location>
</feature>
<dbReference type="Gene3D" id="2.160.20.10">
    <property type="entry name" value="Single-stranded right-handed beta-helix, Pectin lyase-like"/>
    <property type="match status" value="1"/>
</dbReference>
<evidence type="ECO:0000256" key="1">
    <source>
        <dbReference type="SAM" id="MobiDB-lite"/>
    </source>
</evidence>
<dbReference type="InterPro" id="IPR011459">
    <property type="entry name" value="DUF1565"/>
</dbReference>